<dbReference type="Proteomes" id="UP001500523">
    <property type="component" value="Unassembled WGS sequence"/>
</dbReference>
<proteinExistence type="predicted"/>
<organism evidence="2 3">
    <name type="scientific">Sphingomonas cynarae</name>
    <dbReference type="NCBI Taxonomy" id="930197"/>
    <lineage>
        <taxon>Bacteria</taxon>
        <taxon>Pseudomonadati</taxon>
        <taxon>Pseudomonadota</taxon>
        <taxon>Alphaproteobacteria</taxon>
        <taxon>Sphingomonadales</taxon>
        <taxon>Sphingomonadaceae</taxon>
        <taxon>Sphingomonas</taxon>
    </lineage>
</organism>
<keyword evidence="1" id="KW-1133">Transmembrane helix</keyword>
<reference evidence="3" key="1">
    <citation type="journal article" date="2019" name="Int. J. Syst. Evol. Microbiol.">
        <title>The Global Catalogue of Microorganisms (GCM) 10K type strain sequencing project: providing services to taxonomists for standard genome sequencing and annotation.</title>
        <authorList>
            <consortium name="The Broad Institute Genomics Platform"/>
            <consortium name="The Broad Institute Genome Sequencing Center for Infectious Disease"/>
            <person name="Wu L."/>
            <person name="Ma J."/>
        </authorList>
    </citation>
    <scope>NUCLEOTIDE SEQUENCE [LARGE SCALE GENOMIC DNA]</scope>
    <source>
        <strain evidence="3">JCM 17498</strain>
    </source>
</reference>
<gene>
    <name evidence="2" type="ORF">GCM10022268_27550</name>
</gene>
<evidence type="ECO:0000313" key="2">
    <source>
        <dbReference type="EMBL" id="GAA3717601.1"/>
    </source>
</evidence>
<name>A0ABP7EGC4_9SPHN</name>
<evidence type="ECO:0000313" key="3">
    <source>
        <dbReference type="Proteomes" id="UP001500523"/>
    </source>
</evidence>
<accession>A0ABP7EGC4</accession>
<dbReference type="EMBL" id="BAABBF010000006">
    <property type="protein sequence ID" value="GAA3717601.1"/>
    <property type="molecule type" value="Genomic_DNA"/>
</dbReference>
<keyword evidence="1" id="KW-0812">Transmembrane</keyword>
<keyword evidence="3" id="KW-1185">Reference proteome</keyword>
<evidence type="ECO:0000256" key="1">
    <source>
        <dbReference type="SAM" id="Phobius"/>
    </source>
</evidence>
<evidence type="ECO:0008006" key="4">
    <source>
        <dbReference type="Google" id="ProtNLM"/>
    </source>
</evidence>
<sequence length="56" mass="5497">MTDSSPPSAAGGVLVALGSILGAAVGFSIGEATAGFLIGLGLGAVGALLIWWRDRR</sequence>
<feature type="transmembrane region" description="Helical" evidence="1">
    <location>
        <begin position="32"/>
        <end position="52"/>
    </location>
</feature>
<keyword evidence="1" id="KW-0472">Membrane</keyword>
<protein>
    <recommendedName>
        <fullName evidence="4">Glycine zipper domain-containing protein</fullName>
    </recommendedName>
</protein>
<comment type="caution">
    <text evidence="2">The sequence shown here is derived from an EMBL/GenBank/DDBJ whole genome shotgun (WGS) entry which is preliminary data.</text>
</comment>
<dbReference type="RefSeq" id="WP_344693975.1">
    <property type="nucleotide sequence ID" value="NZ_BAABBF010000006.1"/>
</dbReference>